<dbReference type="PANTHER" id="PTHR45615:SF80">
    <property type="entry name" value="GRIP DOMAIN-CONTAINING PROTEIN"/>
    <property type="match status" value="1"/>
</dbReference>
<feature type="compositionally biased region" description="Basic and acidic residues" evidence="2">
    <location>
        <begin position="1151"/>
        <end position="1160"/>
    </location>
</feature>
<reference evidence="3 4" key="1">
    <citation type="submission" date="2019-04" db="EMBL/GenBank/DDBJ databases">
        <title>Friends and foes A comparative genomics study of 23 Aspergillus species from section Flavi.</title>
        <authorList>
            <consortium name="DOE Joint Genome Institute"/>
            <person name="Kjaerbolling I."/>
            <person name="Vesth T."/>
            <person name="Frisvad J.C."/>
            <person name="Nybo J.L."/>
            <person name="Theobald S."/>
            <person name="Kildgaard S."/>
            <person name="Isbrandt T."/>
            <person name="Kuo A."/>
            <person name="Sato A."/>
            <person name="Lyhne E.K."/>
            <person name="Kogle M.E."/>
            <person name="Wiebenga A."/>
            <person name="Kun R.S."/>
            <person name="Lubbers R.J."/>
            <person name="Makela M.R."/>
            <person name="Barry K."/>
            <person name="Chovatia M."/>
            <person name="Clum A."/>
            <person name="Daum C."/>
            <person name="Haridas S."/>
            <person name="He G."/>
            <person name="LaButti K."/>
            <person name="Lipzen A."/>
            <person name="Mondo S."/>
            <person name="Riley R."/>
            <person name="Salamov A."/>
            <person name="Simmons B.A."/>
            <person name="Magnuson J.K."/>
            <person name="Henrissat B."/>
            <person name="Mortensen U.H."/>
            <person name="Larsen T.O."/>
            <person name="Devries R.P."/>
            <person name="Grigoriev I.V."/>
            <person name="Machida M."/>
            <person name="Baker S.E."/>
            <person name="Andersen M.R."/>
        </authorList>
    </citation>
    <scope>NUCLEOTIDE SEQUENCE [LARGE SCALE GENOMIC DNA]</scope>
    <source>
        <strain evidence="3 4">CBS 117626</strain>
    </source>
</reference>
<sequence>MGSDSPDPLMGDPSTISDRERDSEPNEIGDDEEMLLLQMAGSNTEPASPNLNAVLERGSELIRTADQNQSAASLVQRPRSSGIDLTAFSFARPAQHGKTFTLHPPVKQVSAIPAPYGDNIIQTEQNRTRKSDSTTQSHHLKHIASRLNNTETSSNRQVTRTSSSSEAPSQDLETADGKIKPAVRRDHALTSKVHHAQLNQAQCEGTARFPSVTNGQLLSPENEPQAIKTIGLNKNKINDRFSQSSEQCTAKLMESCVAELLAHEDGKSVSLSPTNNKSRVSKRRRESEKKITSRQLAFTLAGNSHADLSEEDLFQLLLAKVKAREDNDAAALNEKEQMEANLSELTQENLALKSQLDIFSNEIQQKTSESRAYKTQLVAWKAKIAKFKRIINELGSGYNALRAETTHLRLTRASLDKDKAEIQRTIADTKEQLFQASNIAEKSQSYLVESQTLINSMKQALKDAEERTSSIQGRLSDEKKRSALLETYIQENSRLQAKRIGLIRADQLEMLRKLDAGFGALAKQVDNSAHSSMEQVLEEFQISFRHMGDDHAQGKSDFEQCKAAVQECSSQIRSLTEDLAAVIEGSSKVNGDRTRLLTEQLQSVQENMGSESALLKQLSANVVTCTSIHESLEACAPSIDKLGSFLEVVHEKEISLAQQMRQLETRLSEMQTSETTEPTAAEIKERVELDLRIQQLSDELRTTEESLRSRAIANDEIKISLLEAVTKVQEAEGRASKFESEKIALQDEVEAIESKIREELNRASVISRDQHRVKYEQQIYKLLRERGELHKIVENVRDELMGAQKALGESETAHTKKQNETEYLLLAKDEHMKALESKCTEKDKSLAEQAAEVSRLREMETSIAMEKSCMQRQLYEANEKAASLENELIVVREESSALSKLSEDKLDILQRNLLLKEEECTKLQRELSAETSARLSLETGKSKAKSEIHTLLRRVQDSEHWVKKIKESLDQVDVVPPKEPFSETWNRLIALLQPVGVRNGLEATTKNEPTDGGALTCHDTDAAKSTSITSTPQRSCGVSENDVIQTTEFIYRTQSFQRSVYSSPTKESLKAGNLEMADVKLPCIPNSQQCNSIVPFSSVRQLSPTCSISDQIPIDFVAMLVSTPEENTVAENPNTLADPNGGCQKAASPAEKQDAARTADTKIQSSESTPLGRNDQNPGAGQPVSQLPHIPEEMGNSAVAPKAVTFGRGVPSTSREKRKAPDLGNCHEQKDTSQRSQPGRTNRRTYSRNRQTPQVRSQEQFAHQSYLPPSSSRILDHEGAEKSDSSSKRARVPTSPQPRRLTRADPRCFERKTSPTSLASGSSRHTSTNGNRNSQRWPTRGGRRTRGKYLSESAWLERCAKLSR</sequence>
<evidence type="ECO:0008006" key="5">
    <source>
        <dbReference type="Google" id="ProtNLM"/>
    </source>
</evidence>
<dbReference type="EMBL" id="ML738594">
    <property type="protein sequence ID" value="KAE8166434.1"/>
    <property type="molecule type" value="Genomic_DNA"/>
</dbReference>
<feature type="compositionally biased region" description="Basic and acidic residues" evidence="2">
    <location>
        <begin position="1274"/>
        <end position="1287"/>
    </location>
</feature>
<feature type="region of interest" description="Disordered" evidence="2">
    <location>
        <begin position="1129"/>
        <end position="1347"/>
    </location>
</feature>
<organism evidence="3 4">
    <name type="scientific">Aspergillus tamarii</name>
    <dbReference type="NCBI Taxonomy" id="41984"/>
    <lineage>
        <taxon>Eukaryota</taxon>
        <taxon>Fungi</taxon>
        <taxon>Dikarya</taxon>
        <taxon>Ascomycota</taxon>
        <taxon>Pezizomycotina</taxon>
        <taxon>Eurotiomycetes</taxon>
        <taxon>Eurotiomycetidae</taxon>
        <taxon>Eurotiales</taxon>
        <taxon>Aspergillaceae</taxon>
        <taxon>Aspergillus</taxon>
        <taxon>Aspergillus subgen. Circumdati</taxon>
    </lineage>
</organism>
<feature type="compositionally biased region" description="Polar residues" evidence="2">
    <location>
        <begin position="1248"/>
        <end position="1273"/>
    </location>
</feature>
<evidence type="ECO:0000313" key="4">
    <source>
        <dbReference type="Proteomes" id="UP000326950"/>
    </source>
</evidence>
<accession>A0A5N6V6E1</accession>
<feature type="region of interest" description="Disordered" evidence="2">
    <location>
        <begin position="266"/>
        <end position="288"/>
    </location>
</feature>
<dbReference type="Proteomes" id="UP000326950">
    <property type="component" value="Unassembled WGS sequence"/>
</dbReference>
<feature type="coiled-coil region" evidence="1">
    <location>
        <begin position="867"/>
        <end position="926"/>
    </location>
</feature>
<feature type="compositionally biased region" description="Polar residues" evidence="2">
    <location>
        <begin position="1314"/>
        <end position="1337"/>
    </location>
</feature>
<evidence type="ECO:0000313" key="3">
    <source>
        <dbReference type="EMBL" id="KAE8166434.1"/>
    </source>
</evidence>
<feature type="region of interest" description="Disordered" evidence="2">
    <location>
        <begin position="1"/>
        <end position="31"/>
    </location>
</feature>
<feature type="compositionally biased region" description="Polar residues" evidence="2">
    <location>
        <begin position="1161"/>
        <end position="1185"/>
    </location>
</feature>
<evidence type="ECO:0000256" key="1">
    <source>
        <dbReference type="SAM" id="Coils"/>
    </source>
</evidence>
<feature type="coiled-coil region" evidence="1">
    <location>
        <begin position="412"/>
        <end position="474"/>
    </location>
</feature>
<evidence type="ECO:0000256" key="2">
    <source>
        <dbReference type="SAM" id="MobiDB-lite"/>
    </source>
</evidence>
<feature type="coiled-coil region" evidence="1">
    <location>
        <begin position="686"/>
        <end position="762"/>
    </location>
</feature>
<keyword evidence="1" id="KW-0175">Coiled coil</keyword>
<gene>
    <name evidence="3" type="ORF">BDV40DRAFT_296561</name>
</gene>
<dbReference type="PANTHER" id="PTHR45615">
    <property type="entry name" value="MYOSIN HEAVY CHAIN, NON-MUSCLE"/>
    <property type="match status" value="1"/>
</dbReference>
<name>A0A5N6V6E1_ASPTM</name>
<feature type="region of interest" description="Disordered" evidence="2">
    <location>
        <begin position="125"/>
        <end position="180"/>
    </location>
</feature>
<feature type="compositionally biased region" description="Basic and acidic residues" evidence="2">
    <location>
        <begin position="1302"/>
        <end position="1313"/>
    </location>
</feature>
<proteinExistence type="predicted"/>
<feature type="compositionally biased region" description="Polar residues" evidence="2">
    <location>
        <begin position="146"/>
        <end position="172"/>
    </location>
</feature>
<feature type="coiled-coil region" evidence="1">
    <location>
        <begin position="328"/>
        <end position="362"/>
    </location>
</feature>
<protein>
    <recommendedName>
        <fullName evidence="5">Rootletin</fullName>
    </recommendedName>
</protein>
<dbReference type="OrthoDB" id="4201669at2759"/>
<feature type="compositionally biased region" description="Basic and acidic residues" evidence="2">
    <location>
        <begin position="1219"/>
        <end position="1233"/>
    </location>
</feature>
<keyword evidence="4" id="KW-1185">Reference proteome</keyword>